<feature type="transmembrane region" description="Helical" evidence="1">
    <location>
        <begin position="213"/>
        <end position="234"/>
    </location>
</feature>
<dbReference type="Proteomes" id="UP000245884">
    <property type="component" value="Unassembled WGS sequence"/>
</dbReference>
<feature type="transmembrane region" description="Helical" evidence="1">
    <location>
        <begin position="21"/>
        <end position="41"/>
    </location>
</feature>
<feature type="transmembrane region" description="Helical" evidence="1">
    <location>
        <begin position="301"/>
        <end position="322"/>
    </location>
</feature>
<evidence type="ECO:0000256" key="1">
    <source>
        <dbReference type="SAM" id="Phobius"/>
    </source>
</evidence>
<feature type="transmembrane region" description="Helical" evidence="1">
    <location>
        <begin position="182"/>
        <end position="201"/>
    </location>
</feature>
<name>A0A316UJ69_9BASI</name>
<keyword evidence="1" id="KW-0472">Membrane</keyword>
<protein>
    <submittedName>
        <fullName evidence="2">Uncharacterized protein</fullName>
    </submittedName>
</protein>
<dbReference type="RefSeq" id="XP_025359871.1">
    <property type="nucleotide sequence ID" value="XM_025509895.1"/>
</dbReference>
<feature type="transmembrane region" description="Helical" evidence="1">
    <location>
        <begin position="144"/>
        <end position="161"/>
    </location>
</feature>
<keyword evidence="1" id="KW-0812">Transmembrane</keyword>
<evidence type="ECO:0000313" key="3">
    <source>
        <dbReference type="Proteomes" id="UP000245884"/>
    </source>
</evidence>
<keyword evidence="1" id="KW-1133">Transmembrane helix</keyword>
<keyword evidence="3" id="KW-1185">Reference proteome</keyword>
<dbReference type="GeneID" id="37031718"/>
<accession>A0A316UJ69</accession>
<evidence type="ECO:0000313" key="2">
    <source>
        <dbReference type="EMBL" id="PWN25259.1"/>
    </source>
</evidence>
<dbReference type="OrthoDB" id="3361566at2759"/>
<dbReference type="AlphaFoldDB" id="A0A316UJ69"/>
<sequence>MALKPQQQQQQQQRGTSSSALLIYPAVGVAISVAASAALWWPGGLSSHPLFQRTSCPFTLPNSQRATRNLLPQLDAYVCSVRPLYTQLSSTRAAKGSSALLLSVILPVLMRQGYVATSPNTRSALLGPLAVVGVHLLARAVGSGAALCSLGTLLVTLGSLAQSRSGGPERIPLAPTPASGVYFSNLCIVLLGGAALLQGILSPSSPSWSTANTLYLFSPLLLAALFTLATLLAPRRATTASEARKQLMEYGAEEVAYTYERTWSYYRKVGLASAALYWYGLSRLGKGLYYHADEQPLKDGVVRLILTEFALASVFLLLTILVERAVLRPMDPSTSPSPSSGQLRADCLRALSLAPAGNPSLEQRRGPLAPCLAALIGGPGLVASLWWSGGEEEAGWFARRARRADGQADRQGRTEEKSEMDDVAIGIAYMIQFVLVREWLRVAT</sequence>
<organism evidence="2 3">
    <name type="scientific">Jaminaea rosea</name>
    <dbReference type="NCBI Taxonomy" id="1569628"/>
    <lineage>
        <taxon>Eukaryota</taxon>
        <taxon>Fungi</taxon>
        <taxon>Dikarya</taxon>
        <taxon>Basidiomycota</taxon>
        <taxon>Ustilaginomycotina</taxon>
        <taxon>Exobasidiomycetes</taxon>
        <taxon>Microstromatales</taxon>
        <taxon>Microstromatales incertae sedis</taxon>
        <taxon>Jaminaea</taxon>
    </lineage>
</organism>
<reference evidence="2 3" key="1">
    <citation type="journal article" date="2018" name="Mol. Biol. Evol.">
        <title>Broad Genomic Sampling Reveals a Smut Pathogenic Ancestry of the Fungal Clade Ustilaginomycotina.</title>
        <authorList>
            <person name="Kijpornyongpan T."/>
            <person name="Mondo S.J."/>
            <person name="Barry K."/>
            <person name="Sandor L."/>
            <person name="Lee J."/>
            <person name="Lipzen A."/>
            <person name="Pangilinan J."/>
            <person name="LaButti K."/>
            <person name="Hainaut M."/>
            <person name="Henrissat B."/>
            <person name="Grigoriev I.V."/>
            <person name="Spatafora J.W."/>
            <person name="Aime M.C."/>
        </authorList>
    </citation>
    <scope>NUCLEOTIDE SEQUENCE [LARGE SCALE GENOMIC DNA]</scope>
    <source>
        <strain evidence="2 3">MCA 5214</strain>
    </source>
</reference>
<proteinExistence type="predicted"/>
<gene>
    <name evidence="2" type="ORF">BDZ90DRAFT_86020</name>
</gene>
<dbReference type="EMBL" id="KZ819677">
    <property type="protein sequence ID" value="PWN25259.1"/>
    <property type="molecule type" value="Genomic_DNA"/>
</dbReference>